<gene>
    <name evidence="1" type="ORF">RFI_37726</name>
</gene>
<evidence type="ECO:0000313" key="1">
    <source>
        <dbReference type="EMBL" id="ETN99741.1"/>
    </source>
</evidence>
<evidence type="ECO:0000313" key="2">
    <source>
        <dbReference type="Proteomes" id="UP000023152"/>
    </source>
</evidence>
<keyword evidence="2" id="KW-1185">Reference proteome</keyword>
<protein>
    <submittedName>
        <fullName evidence="1">Uncharacterized protein</fullName>
    </submittedName>
</protein>
<name>X6LF33_RETFI</name>
<dbReference type="SUPFAM" id="SSF50978">
    <property type="entry name" value="WD40 repeat-like"/>
    <property type="match status" value="1"/>
</dbReference>
<sequence>MDILVIDQYICSGGYYQQLKLFNQHTQSVYGIEFSSFNDDQYLCSRSADKIICLYDIETSNSLHIFNKYNHTVWYYKVIVLMKMDNIIYFRSYIYILIIQFVFSDIQLNNNELYLIRDNKKDDEGVYCLIFISLKKRK</sequence>
<reference evidence="1 2" key="1">
    <citation type="journal article" date="2013" name="Curr. Biol.">
        <title>The Genome of the Foraminiferan Reticulomyxa filosa.</title>
        <authorList>
            <person name="Glockner G."/>
            <person name="Hulsmann N."/>
            <person name="Schleicher M."/>
            <person name="Noegel A.A."/>
            <person name="Eichinger L."/>
            <person name="Gallinger C."/>
            <person name="Pawlowski J."/>
            <person name="Sierra R."/>
            <person name="Euteneuer U."/>
            <person name="Pillet L."/>
            <person name="Moustafa A."/>
            <person name="Platzer M."/>
            <person name="Groth M."/>
            <person name="Szafranski K."/>
            <person name="Schliwa M."/>
        </authorList>
    </citation>
    <scope>NUCLEOTIDE SEQUENCE [LARGE SCALE GENOMIC DNA]</scope>
</reference>
<dbReference type="InterPro" id="IPR015943">
    <property type="entry name" value="WD40/YVTN_repeat-like_dom_sf"/>
</dbReference>
<accession>X6LF33</accession>
<dbReference type="EMBL" id="ASPP01043056">
    <property type="protein sequence ID" value="ETN99741.1"/>
    <property type="molecule type" value="Genomic_DNA"/>
</dbReference>
<proteinExistence type="predicted"/>
<dbReference type="Gene3D" id="2.130.10.10">
    <property type="entry name" value="YVTN repeat-like/Quinoprotein amine dehydrogenase"/>
    <property type="match status" value="1"/>
</dbReference>
<dbReference type="InterPro" id="IPR036322">
    <property type="entry name" value="WD40_repeat_dom_sf"/>
</dbReference>
<comment type="caution">
    <text evidence="1">The sequence shown here is derived from an EMBL/GenBank/DDBJ whole genome shotgun (WGS) entry which is preliminary data.</text>
</comment>
<dbReference type="Proteomes" id="UP000023152">
    <property type="component" value="Unassembled WGS sequence"/>
</dbReference>
<organism evidence="1 2">
    <name type="scientific">Reticulomyxa filosa</name>
    <dbReference type="NCBI Taxonomy" id="46433"/>
    <lineage>
        <taxon>Eukaryota</taxon>
        <taxon>Sar</taxon>
        <taxon>Rhizaria</taxon>
        <taxon>Retaria</taxon>
        <taxon>Foraminifera</taxon>
        <taxon>Monothalamids</taxon>
        <taxon>Reticulomyxidae</taxon>
        <taxon>Reticulomyxa</taxon>
    </lineage>
</organism>
<dbReference type="AlphaFoldDB" id="X6LF33"/>